<dbReference type="Pfam" id="PF06985">
    <property type="entry name" value="HET"/>
    <property type="match status" value="1"/>
</dbReference>
<dbReference type="EMBL" id="KZ613950">
    <property type="protein sequence ID" value="PMD37038.1"/>
    <property type="molecule type" value="Genomic_DNA"/>
</dbReference>
<sequence>MDPYVYTELQQANDIRLLDLYPGAYNEPLSGTLRPVSLDQDNDFEAISYVWGPDVKDCAIEIEGWRINITSSLNSALKRLRLQDKTRTLWADALCINQTDNEEKSRQVRLMAQIYGKAARVLAYLGDDADGSERAQPLIERMASRILFDKGPEGALARQALKADDLSPVAALVRRPWFQRAWIIQEFVIAKDVQMFFGSSELHWKIFYQAIDNTFSFDELSLVRKESDRDKRALTSSGAIAFSTLDMGRDKSFTSLLELFDLFQDKQATRARDHLFALLSLACDGEDSGFDPDYIESLGSIVRRYAAVFVRRGETFTLLATAGLGPRPSLYPSWIPDWTTKRSTRFSPGVGSSTATYGAAGATELCARYDRDADELIMRGILFDQVDKIITLSHRPLDYLPLNEERDQASYLEKCDAAVQALPSYPTGDSLFDVQWRTLIGDRTEDGSELNEEDRDRMRQSYLSCRENLKVRLPNYADNRIETKDFLTGADGYDFESAAFYGMASHVTMCVTKGGYIGLVPKNAIEGDWISVLHGCPVPFVLRKSTERDGDIFQLVQKVYVHGIMSGELLLDDRVKEQEIRLH</sequence>
<dbReference type="PANTHER" id="PTHR24148:SF64">
    <property type="entry name" value="HETEROKARYON INCOMPATIBILITY DOMAIN-CONTAINING PROTEIN"/>
    <property type="match status" value="1"/>
</dbReference>
<dbReference type="PANTHER" id="PTHR24148">
    <property type="entry name" value="ANKYRIN REPEAT DOMAIN-CONTAINING PROTEIN 39 HOMOLOG-RELATED"/>
    <property type="match status" value="1"/>
</dbReference>
<dbReference type="OrthoDB" id="3553147at2759"/>
<evidence type="ECO:0000313" key="3">
    <source>
        <dbReference type="Proteomes" id="UP000235786"/>
    </source>
</evidence>
<keyword evidence="3" id="KW-1185">Reference proteome</keyword>
<proteinExistence type="predicted"/>
<gene>
    <name evidence="2" type="ORF">L207DRAFT_515471</name>
</gene>
<dbReference type="InterPro" id="IPR010730">
    <property type="entry name" value="HET"/>
</dbReference>
<dbReference type="Pfam" id="PF26639">
    <property type="entry name" value="Het-6_barrel"/>
    <property type="match status" value="1"/>
</dbReference>
<evidence type="ECO:0000313" key="2">
    <source>
        <dbReference type="EMBL" id="PMD37038.1"/>
    </source>
</evidence>
<evidence type="ECO:0000259" key="1">
    <source>
        <dbReference type="Pfam" id="PF06985"/>
    </source>
</evidence>
<reference evidence="2 3" key="1">
    <citation type="submission" date="2016-04" db="EMBL/GenBank/DDBJ databases">
        <title>A degradative enzymes factory behind the ericoid mycorrhizal symbiosis.</title>
        <authorList>
            <consortium name="DOE Joint Genome Institute"/>
            <person name="Martino E."/>
            <person name="Morin E."/>
            <person name="Grelet G."/>
            <person name="Kuo A."/>
            <person name="Kohler A."/>
            <person name="Daghino S."/>
            <person name="Barry K."/>
            <person name="Choi C."/>
            <person name="Cichocki N."/>
            <person name="Clum A."/>
            <person name="Copeland A."/>
            <person name="Hainaut M."/>
            <person name="Haridas S."/>
            <person name="Labutti K."/>
            <person name="Lindquist E."/>
            <person name="Lipzen A."/>
            <person name="Khouja H.-R."/>
            <person name="Murat C."/>
            <person name="Ohm R."/>
            <person name="Olson A."/>
            <person name="Spatafora J."/>
            <person name="Veneault-Fourrey C."/>
            <person name="Henrissat B."/>
            <person name="Grigoriev I."/>
            <person name="Martin F."/>
            <person name="Perotto S."/>
        </authorList>
    </citation>
    <scope>NUCLEOTIDE SEQUENCE [LARGE SCALE GENOMIC DNA]</scope>
    <source>
        <strain evidence="2 3">F</strain>
    </source>
</reference>
<accession>A0A2J6REV3</accession>
<protein>
    <submittedName>
        <fullName evidence="2">HET-domain-containing protein</fullName>
    </submittedName>
</protein>
<name>A0A2J6REV3_HYAVF</name>
<organism evidence="2 3">
    <name type="scientific">Hyaloscypha variabilis (strain UAMH 11265 / GT02V1 / F)</name>
    <name type="common">Meliniomyces variabilis</name>
    <dbReference type="NCBI Taxonomy" id="1149755"/>
    <lineage>
        <taxon>Eukaryota</taxon>
        <taxon>Fungi</taxon>
        <taxon>Dikarya</taxon>
        <taxon>Ascomycota</taxon>
        <taxon>Pezizomycotina</taxon>
        <taxon>Leotiomycetes</taxon>
        <taxon>Helotiales</taxon>
        <taxon>Hyaloscyphaceae</taxon>
        <taxon>Hyaloscypha</taxon>
        <taxon>Hyaloscypha variabilis</taxon>
    </lineage>
</organism>
<feature type="domain" description="Heterokaryon incompatibility" evidence="1">
    <location>
        <begin position="44"/>
        <end position="186"/>
    </location>
</feature>
<dbReference type="InterPro" id="IPR052895">
    <property type="entry name" value="HetReg/Transcr_Mod"/>
</dbReference>
<dbReference type="AlphaFoldDB" id="A0A2J6REV3"/>
<dbReference type="Proteomes" id="UP000235786">
    <property type="component" value="Unassembled WGS sequence"/>
</dbReference>